<dbReference type="SUPFAM" id="SSF103481">
    <property type="entry name" value="Multidrug resistance efflux transporter EmrE"/>
    <property type="match status" value="2"/>
</dbReference>
<feature type="transmembrane region" description="Helical" evidence="1">
    <location>
        <begin position="214"/>
        <end position="233"/>
    </location>
</feature>
<dbReference type="EMBL" id="UINC01004837">
    <property type="protein sequence ID" value="SVA17209.1"/>
    <property type="molecule type" value="Genomic_DNA"/>
</dbReference>
<evidence type="ECO:0000256" key="1">
    <source>
        <dbReference type="SAM" id="Phobius"/>
    </source>
</evidence>
<feature type="transmembrane region" description="Helical" evidence="1">
    <location>
        <begin position="31"/>
        <end position="53"/>
    </location>
</feature>
<name>A0A381TMY9_9ZZZZ</name>
<feature type="transmembrane region" description="Helical" evidence="1">
    <location>
        <begin position="182"/>
        <end position="202"/>
    </location>
</feature>
<keyword evidence="1" id="KW-0472">Membrane</keyword>
<organism evidence="2">
    <name type="scientific">marine metagenome</name>
    <dbReference type="NCBI Taxonomy" id="408172"/>
    <lineage>
        <taxon>unclassified sequences</taxon>
        <taxon>metagenomes</taxon>
        <taxon>ecological metagenomes</taxon>
    </lineage>
</organism>
<feature type="transmembrane region" description="Helical" evidence="1">
    <location>
        <begin position="266"/>
        <end position="284"/>
    </location>
</feature>
<feature type="transmembrane region" description="Helical" evidence="1">
    <location>
        <begin position="239"/>
        <end position="259"/>
    </location>
</feature>
<feature type="transmembrane region" description="Helical" evidence="1">
    <location>
        <begin position="115"/>
        <end position="136"/>
    </location>
</feature>
<dbReference type="InterPro" id="IPR037185">
    <property type="entry name" value="EmrE-like"/>
</dbReference>
<feature type="transmembrane region" description="Helical" evidence="1">
    <location>
        <begin position="6"/>
        <end position="24"/>
    </location>
</feature>
<keyword evidence="1" id="KW-0812">Transmembrane</keyword>
<feature type="transmembrane region" description="Helical" evidence="1">
    <location>
        <begin position="148"/>
        <end position="170"/>
    </location>
</feature>
<feature type="transmembrane region" description="Helical" evidence="1">
    <location>
        <begin position="65"/>
        <end position="82"/>
    </location>
</feature>
<reference evidence="2" key="1">
    <citation type="submission" date="2018-05" db="EMBL/GenBank/DDBJ databases">
        <authorList>
            <person name="Lanie J.A."/>
            <person name="Ng W.-L."/>
            <person name="Kazmierczak K.M."/>
            <person name="Andrzejewski T.M."/>
            <person name="Davidsen T.M."/>
            <person name="Wayne K.J."/>
            <person name="Tettelin H."/>
            <person name="Glass J.I."/>
            <person name="Rusch D."/>
            <person name="Podicherti R."/>
            <person name="Tsui H.-C.T."/>
            <person name="Winkler M.E."/>
        </authorList>
    </citation>
    <scope>NUCLEOTIDE SEQUENCE</scope>
</reference>
<dbReference type="AlphaFoldDB" id="A0A381TMY9"/>
<protein>
    <recommendedName>
        <fullName evidence="3">EamA domain-containing protein</fullName>
    </recommendedName>
</protein>
<evidence type="ECO:0000313" key="2">
    <source>
        <dbReference type="EMBL" id="SVA17209.1"/>
    </source>
</evidence>
<proteinExistence type="predicted"/>
<evidence type="ECO:0008006" key="3">
    <source>
        <dbReference type="Google" id="ProtNLM"/>
    </source>
</evidence>
<accession>A0A381TMY9</accession>
<gene>
    <name evidence="2" type="ORF">METZ01_LOCUS70063</name>
</gene>
<feature type="transmembrane region" description="Helical" evidence="1">
    <location>
        <begin position="89"/>
        <end position="109"/>
    </location>
</feature>
<sequence length="285" mass="28706">MPVLLAVAAAMFFGVGDVFGGVTIRRSGRPGAAISLALTVTATSVVLVGLMVVVRPPEAVEVTDVAWPALAGLLMALTRPLLYQGMARGPVAVFAPGFGLTMIAVPTLLGPLVGQHLATVELLGVLLAVPAVVLLSSGDGLPRLGEVFRSRVIGLAAVVGTSIGLAGMLITRADPAAGEVPALVMLLVGVIVLSPLAHARSGSVWPDQVIRRPGLLLGCISGSAFALSTAAYLRGSAAVVTALIALCPGVSVAVAWRFLDEKVVPLQLLGGAFGVASVVSFSLGS</sequence>
<keyword evidence="1" id="KW-1133">Transmembrane helix</keyword>